<evidence type="ECO:0000313" key="2">
    <source>
        <dbReference type="EMBL" id="CAB4621060.1"/>
    </source>
</evidence>
<dbReference type="Gene3D" id="3.40.50.2000">
    <property type="entry name" value="Glycogen Phosphorylase B"/>
    <property type="match status" value="2"/>
</dbReference>
<dbReference type="EMBL" id="CAEZUP010000101">
    <property type="protein sequence ID" value="CAB4621060.1"/>
    <property type="molecule type" value="Genomic_DNA"/>
</dbReference>
<dbReference type="InterPro" id="IPR028098">
    <property type="entry name" value="Glyco_trans_4-like_N"/>
</dbReference>
<name>A0A6J6I635_9ZZZZ</name>
<dbReference type="InterPro" id="IPR050194">
    <property type="entry name" value="Glycosyltransferase_grp1"/>
</dbReference>
<dbReference type="PANTHER" id="PTHR45947">
    <property type="entry name" value="SULFOQUINOVOSYL TRANSFERASE SQD2"/>
    <property type="match status" value="1"/>
</dbReference>
<organism evidence="2">
    <name type="scientific">freshwater metagenome</name>
    <dbReference type="NCBI Taxonomy" id="449393"/>
    <lineage>
        <taxon>unclassified sequences</taxon>
        <taxon>metagenomes</taxon>
        <taxon>ecological metagenomes</taxon>
    </lineage>
</organism>
<dbReference type="PANTHER" id="PTHR45947:SF3">
    <property type="entry name" value="SULFOQUINOVOSYL TRANSFERASE SQD2"/>
    <property type="match status" value="1"/>
</dbReference>
<sequence length="358" mass="37686">MRIGLVCPYSLTLPGGVQGQVLALGRSLRSLGHDVRVLGPCDGPPPDACVTPLGNSLPTAANGSVAPIAPDPAAQLRTIRALRDERFDIVNVHEPIAPGVAQTALLFKSQPLVGTFHAAGESAGYRWLNPIVRWLAGKLDLRCAVSEDARAMAANAVGGAYELLFNGVELGLYAGPPPEPASQPTILFLGRHEPRKGLAVLLEAMGDLSPEVRLWVASDGPETAALQQQVAGDPRIEWLGRLSEQEKVERLRAADVFCAPSLGGESFGVVLLEAMAAGTAVVASDLPGYANVARSDRDALLVPPGDPSALAAQLQRVLGDSALRESLTASGSTRASEFSMDRLAALYVGLYEQVLERR</sequence>
<dbReference type="Pfam" id="PF13439">
    <property type="entry name" value="Glyco_transf_4"/>
    <property type="match status" value="1"/>
</dbReference>
<accession>A0A6J6I635</accession>
<dbReference type="AlphaFoldDB" id="A0A6J6I635"/>
<feature type="domain" description="Glycosyltransferase subfamily 4-like N-terminal" evidence="1">
    <location>
        <begin position="14"/>
        <end position="170"/>
    </location>
</feature>
<proteinExistence type="predicted"/>
<evidence type="ECO:0000259" key="1">
    <source>
        <dbReference type="Pfam" id="PF13439"/>
    </source>
</evidence>
<protein>
    <submittedName>
        <fullName evidence="2">Unannotated protein</fullName>
    </submittedName>
</protein>
<dbReference type="CDD" id="cd03801">
    <property type="entry name" value="GT4_PimA-like"/>
    <property type="match status" value="1"/>
</dbReference>
<dbReference type="SUPFAM" id="SSF53756">
    <property type="entry name" value="UDP-Glycosyltransferase/glycogen phosphorylase"/>
    <property type="match status" value="1"/>
</dbReference>
<gene>
    <name evidence="2" type="ORF">UFOPK1835_01788</name>
</gene>
<dbReference type="GO" id="GO:0016758">
    <property type="term" value="F:hexosyltransferase activity"/>
    <property type="evidence" value="ECO:0007669"/>
    <property type="project" value="TreeGrafter"/>
</dbReference>
<reference evidence="2" key="1">
    <citation type="submission" date="2020-05" db="EMBL/GenBank/DDBJ databases">
        <authorList>
            <person name="Chiriac C."/>
            <person name="Salcher M."/>
            <person name="Ghai R."/>
            <person name="Kavagutti S V."/>
        </authorList>
    </citation>
    <scope>NUCLEOTIDE SEQUENCE</scope>
</reference>
<dbReference type="Pfam" id="PF13692">
    <property type="entry name" value="Glyco_trans_1_4"/>
    <property type="match status" value="1"/>
</dbReference>